<dbReference type="KEGG" id="gai:IMCC3135_13640"/>
<dbReference type="AlphaFoldDB" id="A0A2Z2NNK7"/>
<gene>
    <name evidence="1" type="ORF">IMCC3135_13640</name>
</gene>
<sequence length="45" mass="5230">MLDVAGGTCLETRHGYFIGFFLINQMIERMGLLRYLGSHYYQVSK</sequence>
<dbReference type="EMBL" id="CP018632">
    <property type="protein sequence ID" value="ASJ72813.1"/>
    <property type="molecule type" value="Genomic_DNA"/>
</dbReference>
<dbReference type="Proteomes" id="UP000250079">
    <property type="component" value="Chromosome"/>
</dbReference>
<evidence type="ECO:0000313" key="2">
    <source>
        <dbReference type="Proteomes" id="UP000250079"/>
    </source>
</evidence>
<proteinExistence type="predicted"/>
<accession>A0A2Z2NNK7</accession>
<reference evidence="1 2" key="1">
    <citation type="submission" date="2016-12" db="EMBL/GenBank/DDBJ databases">
        <authorList>
            <person name="Song W.-J."/>
            <person name="Kurnit D.M."/>
        </authorList>
    </citation>
    <scope>NUCLEOTIDE SEQUENCE [LARGE SCALE GENOMIC DNA]</scope>
    <source>
        <strain evidence="1 2">IMCC3135</strain>
    </source>
</reference>
<protein>
    <submittedName>
        <fullName evidence="1">Uncharacterized protein</fullName>
    </submittedName>
</protein>
<evidence type="ECO:0000313" key="1">
    <source>
        <dbReference type="EMBL" id="ASJ72813.1"/>
    </source>
</evidence>
<organism evidence="1 2">
    <name type="scientific">Granulosicoccus antarcticus IMCC3135</name>
    <dbReference type="NCBI Taxonomy" id="1192854"/>
    <lineage>
        <taxon>Bacteria</taxon>
        <taxon>Pseudomonadati</taxon>
        <taxon>Pseudomonadota</taxon>
        <taxon>Gammaproteobacteria</taxon>
        <taxon>Chromatiales</taxon>
        <taxon>Granulosicoccaceae</taxon>
        <taxon>Granulosicoccus</taxon>
    </lineage>
</organism>
<name>A0A2Z2NNK7_9GAMM</name>
<keyword evidence="2" id="KW-1185">Reference proteome</keyword>